<protein>
    <submittedName>
        <fullName evidence="2">DUF58 domain-containing protein</fullName>
    </submittedName>
</protein>
<reference evidence="2 3" key="1">
    <citation type="submission" date="2020-07" db="EMBL/GenBank/DDBJ databases">
        <title>isolation of Luteimonas sp. SJ-16.</title>
        <authorList>
            <person name="Huang X.-X."/>
            <person name="Xu L."/>
            <person name="Sun J.-Q."/>
        </authorList>
    </citation>
    <scope>NUCLEOTIDE SEQUENCE [LARGE SCALE GENOMIC DNA]</scope>
    <source>
        <strain evidence="2 3">SJ-16</strain>
    </source>
</reference>
<evidence type="ECO:0000259" key="1">
    <source>
        <dbReference type="Pfam" id="PF01882"/>
    </source>
</evidence>
<dbReference type="InterPro" id="IPR002881">
    <property type="entry name" value="DUF58"/>
</dbReference>
<dbReference type="RefSeq" id="WP_180545011.1">
    <property type="nucleotide sequence ID" value="NZ_JACCJZ010000016.1"/>
</dbReference>
<comment type="caution">
    <text evidence="2">The sequence shown here is derived from an EMBL/GenBank/DDBJ whole genome shotgun (WGS) entry which is preliminary data.</text>
</comment>
<dbReference type="PANTHER" id="PTHR33608:SF12">
    <property type="entry name" value="DUF58 DOMAIN-CONTAINING PROTEIN"/>
    <property type="match status" value="1"/>
</dbReference>
<feature type="domain" description="DUF58" evidence="1">
    <location>
        <begin position="60"/>
        <end position="265"/>
    </location>
</feature>
<evidence type="ECO:0000313" key="2">
    <source>
        <dbReference type="EMBL" id="NYZ62776.1"/>
    </source>
</evidence>
<dbReference type="Pfam" id="PF01882">
    <property type="entry name" value="DUF58"/>
    <property type="match status" value="1"/>
</dbReference>
<dbReference type="PANTHER" id="PTHR33608">
    <property type="entry name" value="BLL2464 PROTEIN"/>
    <property type="match status" value="1"/>
</dbReference>
<dbReference type="AlphaFoldDB" id="A0A7Z0QRR5"/>
<name>A0A7Z0QRR5_9GAMM</name>
<organism evidence="2 3">
    <name type="scientific">Luteimonas deserti</name>
    <dbReference type="NCBI Taxonomy" id="2752306"/>
    <lineage>
        <taxon>Bacteria</taxon>
        <taxon>Pseudomonadati</taxon>
        <taxon>Pseudomonadota</taxon>
        <taxon>Gammaproteobacteria</taxon>
        <taxon>Lysobacterales</taxon>
        <taxon>Lysobacteraceae</taxon>
        <taxon>Luteimonas</taxon>
    </lineage>
</organism>
<keyword evidence="3" id="KW-1185">Reference proteome</keyword>
<gene>
    <name evidence="2" type="ORF">H0E82_08365</name>
</gene>
<proteinExistence type="predicted"/>
<evidence type="ECO:0000313" key="3">
    <source>
        <dbReference type="Proteomes" id="UP000589896"/>
    </source>
</evidence>
<sequence length="307" mass="32880">MRAGPSTLEPSGATGVVPSLRELVALREPAGRRIGARQGRTGIRAHAPAPVRGQGMEYAESRDYIAGDDARHIDWRVTARTGRPHTKTFQTERERLTLVVADTAPALYFGTRVRFKSVQAARAGAVAVWAATAAGDRVAALRGTSSEAPVPPAGGRRGSLRVLDALARWYATRPDGDEGLPVAFDHARRLLRPGSRLLVLSDAASALAVPAQRWLALSAHAEVCVVLLTDPLERDPPVAPVRFAAPGGAVALDLDRATVRARWADRFAGGIARCEAVLRASGVRTAVLSTEMASDRWLPIFMRGRTR</sequence>
<dbReference type="Proteomes" id="UP000589896">
    <property type="component" value="Unassembled WGS sequence"/>
</dbReference>
<dbReference type="EMBL" id="JACCJZ010000016">
    <property type="protein sequence ID" value="NYZ62776.1"/>
    <property type="molecule type" value="Genomic_DNA"/>
</dbReference>
<accession>A0A7Z0QRR5</accession>